<dbReference type="PANTHER" id="PTHR46212">
    <property type="entry name" value="PEFLIN"/>
    <property type="match status" value="1"/>
</dbReference>
<dbReference type="PROSITE" id="PS00018">
    <property type="entry name" value="EF_HAND_1"/>
    <property type="match status" value="1"/>
</dbReference>
<dbReference type="EMBL" id="CACRXK020020706">
    <property type="protein sequence ID" value="CAB4035092.1"/>
    <property type="molecule type" value="Genomic_DNA"/>
</dbReference>
<dbReference type="AlphaFoldDB" id="A0A6S7LBS7"/>
<dbReference type="OrthoDB" id="186625at2759"/>
<keyword evidence="7" id="KW-1185">Reference proteome</keyword>
<evidence type="ECO:0000256" key="4">
    <source>
        <dbReference type="ARBA" id="ARBA00022737"/>
    </source>
</evidence>
<keyword evidence="3" id="KW-0479">Metal-binding</keyword>
<keyword evidence="2" id="KW-0963">Cytoplasm</keyword>
<comment type="subcellular location">
    <subcellularLocation>
        <location evidence="1">Cytoplasm</location>
    </subcellularLocation>
</comment>
<dbReference type="Gene3D" id="1.10.238.10">
    <property type="entry name" value="EF-hand"/>
    <property type="match status" value="1"/>
</dbReference>
<protein>
    <submittedName>
        <fullName evidence="6">Programmed cell death 6-like</fullName>
    </submittedName>
</protein>
<dbReference type="SUPFAM" id="SSF47473">
    <property type="entry name" value="EF-hand"/>
    <property type="match status" value="1"/>
</dbReference>
<name>A0A6S7LBS7_PARCT</name>
<evidence type="ECO:0000256" key="5">
    <source>
        <dbReference type="ARBA" id="ARBA00022837"/>
    </source>
</evidence>
<evidence type="ECO:0000313" key="7">
    <source>
        <dbReference type="Proteomes" id="UP001152795"/>
    </source>
</evidence>
<dbReference type="GO" id="GO:0005737">
    <property type="term" value="C:cytoplasm"/>
    <property type="evidence" value="ECO:0007669"/>
    <property type="project" value="UniProtKB-SubCell"/>
</dbReference>
<dbReference type="Proteomes" id="UP001152795">
    <property type="component" value="Unassembled WGS sequence"/>
</dbReference>
<dbReference type="InterPro" id="IPR011992">
    <property type="entry name" value="EF-hand-dom_pair"/>
</dbReference>
<dbReference type="SMART" id="SM00054">
    <property type="entry name" value="EFh"/>
    <property type="match status" value="3"/>
</dbReference>
<evidence type="ECO:0000256" key="2">
    <source>
        <dbReference type="ARBA" id="ARBA00022490"/>
    </source>
</evidence>
<gene>
    <name evidence="6" type="ORF">PACLA_8A035588</name>
</gene>
<keyword evidence="5" id="KW-0106">Calcium</keyword>
<dbReference type="GO" id="GO:0005509">
    <property type="term" value="F:calcium ion binding"/>
    <property type="evidence" value="ECO:0007669"/>
    <property type="project" value="InterPro"/>
</dbReference>
<dbReference type="InterPro" id="IPR051426">
    <property type="entry name" value="Peflin/Sorcin_CaBP"/>
</dbReference>
<dbReference type="PROSITE" id="PS50222">
    <property type="entry name" value="EF_HAND_2"/>
    <property type="match status" value="1"/>
</dbReference>
<evidence type="ECO:0000313" key="6">
    <source>
        <dbReference type="EMBL" id="CAB4035092.1"/>
    </source>
</evidence>
<dbReference type="InterPro" id="IPR018247">
    <property type="entry name" value="EF_Hand_1_Ca_BS"/>
</dbReference>
<evidence type="ECO:0000256" key="1">
    <source>
        <dbReference type="ARBA" id="ARBA00004496"/>
    </source>
</evidence>
<dbReference type="InterPro" id="IPR002048">
    <property type="entry name" value="EF_hand_dom"/>
</dbReference>
<proteinExistence type="predicted"/>
<keyword evidence="4" id="KW-0677">Repeat</keyword>
<comment type="caution">
    <text evidence="6">The sequence shown here is derived from an EMBL/GenBank/DDBJ whole genome shotgun (WGS) entry which is preliminary data.</text>
</comment>
<dbReference type="Pfam" id="PF13499">
    <property type="entry name" value="EF-hand_7"/>
    <property type="match status" value="1"/>
</dbReference>
<accession>A0A6S7LBS7</accession>
<reference evidence="6" key="1">
    <citation type="submission" date="2020-04" db="EMBL/GenBank/DDBJ databases">
        <authorList>
            <person name="Alioto T."/>
            <person name="Alioto T."/>
            <person name="Gomez Garrido J."/>
        </authorList>
    </citation>
    <scope>NUCLEOTIDE SEQUENCE</scope>
    <source>
        <strain evidence="6">A484AB</strain>
    </source>
</reference>
<sequence>MFDTDGNGVIDFNEFAGLWQYVCDWQDTFRSFDLDNSGTIDKNELKAALQTFGFNLSESFYGVLITKFDRSGRGDIRFDDFIQCCVVLQTLTNAFKQHDHNLNGWIRVSYEQFLTMVFNCKMK</sequence>
<dbReference type="GO" id="GO:0048306">
    <property type="term" value="F:calcium-dependent protein binding"/>
    <property type="evidence" value="ECO:0007669"/>
    <property type="project" value="UniProtKB-ARBA"/>
</dbReference>
<dbReference type="Pfam" id="PF13833">
    <property type="entry name" value="EF-hand_8"/>
    <property type="match status" value="1"/>
</dbReference>
<dbReference type="PANTHER" id="PTHR46212:SF9">
    <property type="entry name" value="PROGRAMMED CELL DEATH PROTEIN 6"/>
    <property type="match status" value="1"/>
</dbReference>
<organism evidence="6 7">
    <name type="scientific">Paramuricea clavata</name>
    <name type="common">Red gorgonian</name>
    <name type="synonym">Violescent sea-whip</name>
    <dbReference type="NCBI Taxonomy" id="317549"/>
    <lineage>
        <taxon>Eukaryota</taxon>
        <taxon>Metazoa</taxon>
        <taxon>Cnidaria</taxon>
        <taxon>Anthozoa</taxon>
        <taxon>Octocorallia</taxon>
        <taxon>Malacalcyonacea</taxon>
        <taxon>Plexauridae</taxon>
        <taxon>Paramuricea</taxon>
    </lineage>
</organism>
<evidence type="ECO:0000256" key="3">
    <source>
        <dbReference type="ARBA" id="ARBA00022723"/>
    </source>
</evidence>